<gene>
    <name evidence="3" type="ORF">PG997_006241</name>
</gene>
<dbReference type="Proteomes" id="UP001433268">
    <property type="component" value="Unassembled WGS sequence"/>
</dbReference>
<reference evidence="3 4" key="1">
    <citation type="submission" date="2023-01" db="EMBL/GenBank/DDBJ databases">
        <title>Analysis of 21 Apiospora genomes using comparative genomics revels a genus with tremendous synthesis potential of carbohydrate active enzymes and secondary metabolites.</title>
        <authorList>
            <person name="Sorensen T."/>
        </authorList>
    </citation>
    <scope>NUCLEOTIDE SEQUENCE [LARGE SCALE GENOMIC DNA]</scope>
    <source>
        <strain evidence="3 4">CBS 114990</strain>
    </source>
</reference>
<keyword evidence="4" id="KW-1185">Reference proteome</keyword>
<evidence type="ECO:0000313" key="4">
    <source>
        <dbReference type="Proteomes" id="UP001433268"/>
    </source>
</evidence>
<dbReference type="PANTHER" id="PTHR13887">
    <property type="entry name" value="GLUTATHIONE S-TRANSFERASE KAPPA"/>
    <property type="match status" value="1"/>
</dbReference>
<accession>A0ABR1WN52</accession>
<evidence type="ECO:0000256" key="1">
    <source>
        <dbReference type="SAM" id="MobiDB-lite"/>
    </source>
</evidence>
<dbReference type="InterPro" id="IPR001853">
    <property type="entry name" value="DSBA-like_thioredoxin_dom"/>
</dbReference>
<dbReference type="PANTHER" id="PTHR13887:SF41">
    <property type="entry name" value="THIOREDOXIN SUPERFAMILY PROTEIN"/>
    <property type="match status" value="1"/>
</dbReference>
<dbReference type="RefSeq" id="XP_066669479.1">
    <property type="nucleotide sequence ID" value="XM_066810556.1"/>
</dbReference>
<dbReference type="Gene3D" id="3.40.30.10">
    <property type="entry name" value="Glutaredoxin"/>
    <property type="match status" value="2"/>
</dbReference>
<evidence type="ECO:0000313" key="3">
    <source>
        <dbReference type="EMBL" id="KAK8084970.1"/>
    </source>
</evidence>
<dbReference type="SUPFAM" id="SSF52833">
    <property type="entry name" value="Thioredoxin-like"/>
    <property type="match status" value="1"/>
</dbReference>
<protein>
    <recommendedName>
        <fullName evidence="2">DSBA-like thioredoxin domain-containing protein</fullName>
    </recommendedName>
</protein>
<name>A0ABR1WN52_9PEZI</name>
<feature type="region of interest" description="Disordered" evidence="1">
    <location>
        <begin position="317"/>
        <end position="340"/>
    </location>
</feature>
<dbReference type="InterPro" id="IPR036249">
    <property type="entry name" value="Thioredoxin-like_sf"/>
</dbReference>
<feature type="domain" description="DSBA-like thioredoxin" evidence="2">
    <location>
        <begin position="61"/>
        <end position="168"/>
    </location>
</feature>
<proteinExistence type="predicted"/>
<sequence length="340" mass="36893">MQSSSHVRMSNLGSEAGLAATSLHSAAAPPSPHLNACLPAVAHQRGTTTQSGPIAETTHFTIEFILDTICPHCYIGLRSLSTAIEVYRKLHPEATFEVTCSPMVLNPHAAPSVHNKQEYYVLQRKYPPSRLVEWSRLGDKVGIDFSWRGLTGSTRDSHKLLRMALEGGSTTTTRRSTVFTTQGASPTAAVTASIPDPTTPATTRGGGGAPDYPGPQVQMRLLEIMYHEYFEKDQDLSSPAWLVDVGSRVLGLPPAEVRACLESDERDRNMTTLLDDVRDRGFHAIPQFILQERYLAGGWQEPGVFLEVFERIRANSGSERGVPLPSSPAVAGSIGSAMKG</sequence>
<feature type="region of interest" description="Disordered" evidence="1">
    <location>
        <begin position="183"/>
        <end position="211"/>
    </location>
</feature>
<comment type="caution">
    <text evidence="3">The sequence shown here is derived from an EMBL/GenBank/DDBJ whole genome shotgun (WGS) entry which is preliminary data.</text>
</comment>
<dbReference type="Pfam" id="PF01323">
    <property type="entry name" value="DSBA"/>
    <property type="match status" value="1"/>
</dbReference>
<dbReference type="GeneID" id="92043616"/>
<evidence type="ECO:0000259" key="2">
    <source>
        <dbReference type="Pfam" id="PF01323"/>
    </source>
</evidence>
<organism evidence="3 4">
    <name type="scientific">Apiospora hydei</name>
    <dbReference type="NCBI Taxonomy" id="1337664"/>
    <lineage>
        <taxon>Eukaryota</taxon>
        <taxon>Fungi</taxon>
        <taxon>Dikarya</taxon>
        <taxon>Ascomycota</taxon>
        <taxon>Pezizomycotina</taxon>
        <taxon>Sordariomycetes</taxon>
        <taxon>Xylariomycetidae</taxon>
        <taxon>Amphisphaeriales</taxon>
        <taxon>Apiosporaceae</taxon>
        <taxon>Apiospora</taxon>
    </lineage>
</organism>
<dbReference type="EMBL" id="JAQQWN010000005">
    <property type="protein sequence ID" value="KAK8084970.1"/>
    <property type="molecule type" value="Genomic_DNA"/>
</dbReference>